<accession>M9M576</accession>
<dbReference type="Gene3D" id="1.10.260.40">
    <property type="entry name" value="lambda repressor-like DNA-binding domains"/>
    <property type="match status" value="1"/>
</dbReference>
<dbReference type="OrthoDB" id="1859224at2"/>
<name>M9M576_PAEPP</name>
<comment type="caution">
    <text evidence="2">The sequence shown here is derived from an EMBL/GenBank/DDBJ whole genome shotgun (WGS) entry which is preliminary data.</text>
</comment>
<sequence>MYYMYMLNKKAAVILGTKLKQIRVKIDLTQQEVATRLGIKLRMYQHIEKVQDARHTKSCANSKICLE</sequence>
<protein>
    <submittedName>
        <fullName evidence="2">Uncharacterized protein conserved in bacteria</fullName>
    </submittedName>
</protein>
<dbReference type="PROSITE" id="PS50943">
    <property type="entry name" value="HTH_CROC1"/>
    <property type="match status" value="1"/>
</dbReference>
<dbReference type="InterPro" id="IPR010982">
    <property type="entry name" value="Lambda_DNA-bd_dom_sf"/>
</dbReference>
<dbReference type="RefSeq" id="WP_006288070.1">
    <property type="nucleotide sequence ID" value="NZ_BALG01000416.1"/>
</dbReference>
<keyword evidence="3" id="KW-1185">Reference proteome</keyword>
<reference evidence="2 3" key="1">
    <citation type="submission" date="2012-10" db="EMBL/GenBank/DDBJ databases">
        <title>Draft Genome Sequence of Paenibacillus popilliae ATCC 14706T.</title>
        <authorList>
            <person name="Iiyama K."/>
            <person name="Mori K."/>
            <person name="Mon H."/>
            <person name="Chieda Y."/>
            <person name="Lee J.M."/>
            <person name="Kusakabe T."/>
            <person name="Tashiro K."/>
            <person name="Asano S."/>
            <person name="Yasunaga-Aoki C."/>
            <person name="Shimizu S."/>
        </authorList>
    </citation>
    <scope>NUCLEOTIDE SEQUENCE [LARGE SCALE GENOMIC DNA]</scope>
    <source>
        <strain evidence="2 3">ATCC 14706</strain>
    </source>
</reference>
<proteinExistence type="predicted"/>
<dbReference type="Pfam" id="PF01381">
    <property type="entry name" value="HTH_3"/>
    <property type="match status" value="1"/>
</dbReference>
<feature type="domain" description="HTH cro/C1-type" evidence="1">
    <location>
        <begin position="19"/>
        <end position="49"/>
    </location>
</feature>
<dbReference type="GO" id="GO:0003677">
    <property type="term" value="F:DNA binding"/>
    <property type="evidence" value="ECO:0007669"/>
    <property type="project" value="InterPro"/>
</dbReference>
<evidence type="ECO:0000313" key="2">
    <source>
        <dbReference type="EMBL" id="GAC44274.1"/>
    </source>
</evidence>
<dbReference type="Proteomes" id="UP000029453">
    <property type="component" value="Unassembled WGS sequence"/>
</dbReference>
<gene>
    <name evidence="2" type="ORF">PPOP_3677</name>
</gene>
<dbReference type="SUPFAM" id="SSF47413">
    <property type="entry name" value="lambda repressor-like DNA-binding domains"/>
    <property type="match status" value="1"/>
</dbReference>
<organism evidence="2 3">
    <name type="scientific">Paenibacillus popilliae ATCC 14706</name>
    <dbReference type="NCBI Taxonomy" id="1212764"/>
    <lineage>
        <taxon>Bacteria</taxon>
        <taxon>Bacillati</taxon>
        <taxon>Bacillota</taxon>
        <taxon>Bacilli</taxon>
        <taxon>Bacillales</taxon>
        <taxon>Paenibacillaceae</taxon>
        <taxon>Paenibacillus</taxon>
    </lineage>
</organism>
<evidence type="ECO:0000259" key="1">
    <source>
        <dbReference type="PROSITE" id="PS50943"/>
    </source>
</evidence>
<dbReference type="AlphaFoldDB" id="M9M576"/>
<dbReference type="EMBL" id="BALG01000416">
    <property type="protein sequence ID" value="GAC44274.1"/>
    <property type="molecule type" value="Genomic_DNA"/>
</dbReference>
<evidence type="ECO:0000313" key="3">
    <source>
        <dbReference type="Proteomes" id="UP000029453"/>
    </source>
</evidence>
<dbReference type="CDD" id="cd00093">
    <property type="entry name" value="HTH_XRE"/>
    <property type="match status" value="1"/>
</dbReference>
<dbReference type="InterPro" id="IPR001387">
    <property type="entry name" value="Cro/C1-type_HTH"/>
</dbReference>